<evidence type="ECO:0000256" key="6">
    <source>
        <dbReference type="ARBA" id="ARBA00023049"/>
    </source>
</evidence>
<dbReference type="EMBL" id="JAVXUP010000843">
    <property type="protein sequence ID" value="KAK3019967.1"/>
    <property type="molecule type" value="Genomic_DNA"/>
</dbReference>
<feature type="binding site" evidence="9">
    <location>
        <position position="224"/>
    </location>
    <ligand>
        <name>Ca(2+)</name>
        <dbReference type="ChEBI" id="CHEBI:29108"/>
        <label>3</label>
    </ligand>
</feature>
<dbReference type="PANTHER" id="PTHR10201">
    <property type="entry name" value="MATRIX METALLOPROTEINASE"/>
    <property type="match status" value="1"/>
</dbReference>
<feature type="signal peptide" evidence="11">
    <location>
        <begin position="1"/>
        <end position="24"/>
    </location>
</feature>
<dbReference type="PANTHER" id="PTHR10201:SF311">
    <property type="entry name" value="PEPTIDASE METALLOPEPTIDASE DOMAIN-CONTAINING PROTEIN"/>
    <property type="match status" value="1"/>
</dbReference>
<feature type="binding site" evidence="9">
    <location>
        <position position="217"/>
    </location>
    <ligand>
        <name>Zn(2+)</name>
        <dbReference type="ChEBI" id="CHEBI:29105"/>
        <label>1</label>
    </ligand>
</feature>
<dbReference type="GO" id="GO:0030574">
    <property type="term" value="P:collagen catabolic process"/>
    <property type="evidence" value="ECO:0007669"/>
    <property type="project" value="TreeGrafter"/>
</dbReference>
<evidence type="ECO:0000256" key="4">
    <source>
        <dbReference type="ARBA" id="ARBA00022801"/>
    </source>
</evidence>
<feature type="binding site" evidence="8">
    <location>
        <position position="264"/>
    </location>
    <ligand>
        <name>Zn(2+)</name>
        <dbReference type="ChEBI" id="CHEBI:29105"/>
        <label>2</label>
        <note>catalytic</note>
    </ligand>
</feature>
<evidence type="ECO:0000256" key="5">
    <source>
        <dbReference type="ARBA" id="ARBA00022833"/>
    </source>
</evidence>
<evidence type="ECO:0000256" key="7">
    <source>
        <dbReference type="PIRSR" id="PIRSR001191-1"/>
    </source>
</evidence>
<feature type="binding site" evidence="8">
    <location>
        <position position="274"/>
    </location>
    <ligand>
        <name>Zn(2+)</name>
        <dbReference type="ChEBI" id="CHEBI:29105"/>
        <label>2</label>
        <note>catalytic</note>
    </ligand>
</feature>
<feature type="binding site" evidence="9">
    <location>
        <position position="215"/>
    </location>
    <ligand>
        <name>Zn(2+)</name>
        <dbReference type="ChEBI" id="CHEBI:29105"/>
        <label>1</label>
    </ligand>
</feature>
<dbReference type="Pfam" id="PF00413">
    <property type="entry name" value="Peptidase_M10"/>
    <property type="match status" value="1"/>
</dbReference>
<evidence type="ECO:0000313" key="13">
    <source>
        <dbReference type="EMBL" id="KAK3019967.1"/>
    </source>
</evidence>
<keyword evidence="3 8" id="KW-0479">Metal-binding</keyword>
<evidence type="ECO:0000256" key="9">
    <source>
        <dbReference type="PIRSR" id="PIRSR621190-2"/>
    </source>
</evidence>
<proteinExistence type="inferred from homology"/>
<keyword evidence="14" id="KW-1185">Reference proteome</keyword>
<feature type="active site" evidence="7">
    <location>
        <position position="265"/>
    </location>
</feature>
<dbReference type="Pfam" id="PF01471">
    <property type="entry name" value="PG_binding_1"/>
    <property type="match status" value="1"/>
</dbReference>
<keyword evidence="2" id="KW-0645">Protease</keyword>
<feature type="binding site" evidence="9">
    <location>
        <position position="245"/>
    </location>
    <ligand>
        <name>Ca(2+)</name>
        <dbReference type="ChEBI" id="CHEBI:29108"/>
        <label>1</label>
    </ligand>
</feature>
<sequence length="311" mass="35002">MTPKTLFLVLGTSLLFFLWKPLHAESKSFDLQHLEGCHKGESKEGLQDLKRYLEKIGYLNYDDTAKKNNHANDDKFDELLESAIRRYQSNYHLKTTGNLDSDTIKELSLPRCGVADIVNAGASSVPTDRKLKHDHGLHTVSHYSFFSRRQRWGPTKTNLTYRFSSSVQVVGLEELRSACSSAFKRWQDVSHFTFQEASEGAPAADIVIGFHRGNHGDGVQNAFDGPTFAHASAPEDGQFHYDADENWSLNPSSNQIDLESVAVHEIGHLLGLDHTLDIPEAIMYPTFSYGIIKRNLHPDDVEGIRVLYSLK</sequence>
<dbReference type="GO" id="GO:0006508">
    <property type="term" value="P:proteolysis"/>
    <property type="evidence" value="ECO:0007669"/>
    <property type="project" value="UniProtKB-KW"/>
</dbReference>
<protein>
    <recommendedName>
        <fullName evidence="12">Peptidase metallopeptidase domain-containing protein</fullName>
    </recommendedName>
</protein>
<dbReference type="GO" id="GO:0004222">
    <property type="term" value="F:metalloendopeptidase activity"/>
    <property type="evidence" value="ECO:0007669"/>
    <property type="project" value="InterPro"/>
</dbReference>
<keyword evidence="6" id="KW-0482">Metalloprotease</keyword>
<dbReference type="GO" id="GO:0030198">
    <property type="term" value="P:extracellular matrix organization"/>
    <property type="evidence" value="ECO:0007669"/>
    <property type="project" value="TreeGrafter"/>
</dbReference>
<gene>
    <name evidence="13" type="ORF">RJ639_003014</name>
</gene>
<keyword evidence="9" id="KW-0106">Calcium</keyword>
<dbReference type="InterPro" id="IPR033739">
    <property type="entry name" value="M10A_MMP"/>
</dbReference>
<reference evidence="13" key="1">
    <citation type="submission" date="2022-12" db="EMBL/GenBank/DDBJ databases">
        <title>Draft genome assemblies for two species of Escallonia (Escalloniales).</title>
        <authorList>
            <person name="Chanderbali A."/>
            <person name="Dervinis C."/>
            <person name="Anghel I."/>
            <person name="Soltis D."/>
            <person name="Soltis P."/>
            <person name="Zapata F."/>
        </authorList>
    </citation>
    <scope>NUCLEOTIDE SEQUENCE</scope>
    <source>
        <strain evidence="13">UCBG64.0493</strain>
        <tissue evidence="13">Leaf</tissue>
    </source>
</reference>
<keyword evidence="5 8" id="KW-0862">Zinc</keyword>
<evidence type="ECO:0000256" key="8">
    <source>
        <dbReference type="PIRSR" id="PIRSR001191-2"/>
    </source>
</evidence>
<evidence type="ECO:0000256" key="2">
    <source>
        <dbReference type="ARBA" id="ARBA00022670"/>
    </source>
</evidence>
<comment type="cofactor">
    <cofactor evidence="9">
        <name>Ca(2+)</name>
        <dbReference type="ChEBI" id="CHEBI:29108"/>
    </cofactor>
    <text evidence="9">Can bind about 5 Ca(2+) ions per subunit.</text>
</comment>
<dbReference type="Proteomes" id="UP001188597">
    <property type="component" value="Unassembled WGS sequence"/>
</dbReference>
<keyword evidence="4" id="KW-0378">Hydrolase</keyword>
<comment type="cofactor">
    <cofactor evidence="9">
        <name>Zn(2+)</name>
        <dbReference type="ChEBI" id="CHEBI:29105"/>
    </cofactor>
    <text evidence="9">Binds 2 Zn(2+) ions per subunit.</text>
</comment>
<evidence type="ECO:0000256" key="11">
    <source>
        <dbReference type="SAM" id="SignalP"/>
    </source>
</evidence>
<dbReference type="GO" id="GO:0031012">
    <property type="term" value="C:extracellular matrix"/>
    <property type="evidence" value="ECO:0007669"/>
    <property type="project" value="InterPro"/>
</dbReference>
<name>A0AA89AZR5_9ASTE</name>
<dbReference type="InterPro" id="IPR001818">
    <property type="entry name" value="Pept_M10_metallopeptidase"/>
</dbReference>
<dbReference type="PIRSF" id="PIRSF001191">
    <property type="entry name" value="Peptidase_M10A_matrix"/>
    <property type="match status" value="1"/>
</dbReference>
<evidence type="ECO:0000259" key="12">
    <source>
        <dbReference type="SMART" id="SM00235"/>
    </source>
</evidence>
<accession>A0AA89AZR5</accession>
<dbReference type="SUPFAM" id="SSF55486">
    <property type="entry name" value="Metalloproteases ('zincins'), catalytic domain"/>
    <property type="match status" value="1"/>
</dbReference>
<dbReference type="PRINTS" id="PR00138">
    <property type="entry name" value="MATRIXIN"/>
</dbReference>
<feature type="chain" id="PRO_5041685203" description="Peptidase metallopeptidase domain-containing protein" evidence="11">
    <location>
        <begin position="25"/>
        <end position="311"/>
    </location>
</feature>
<dbReference type="InterPro" id="IPR002477">
    <property type="entry name" value="Peptidoglycan-bd-like"/>
</dbReference>
<feature type="binding site" evidence="9">
    <location>
        <position position="225"/>
    </location>
    <ligand>
        <name>Ca(2+)</name>
        <dbReference type="ChEBI" id="CHEBI:29108"/>
        <label>3</label>
    </ligand>
</feature>
<dbReference type="SUPFAM" id="SSF47090">
    <property type="entry name" value="PGBD-like"/>
    <property type="match status" value="1"/>
</dbReference>
<dbReference type="InterPro" id="IPR006026">
    <property type="entry name" value="Peptidase_Metallo"/>
</dbReference>
<comment type="similarity">
    <text evidence="1">Belongs to the peptidase M10A family. Matrix metalloproteinases (MMPs) subfamily.</text>
</comment>
<dbReference type="CDD" id="cd04278">
    <property type="entry name" value="ZnMc_MMP"/>
    <property type="match status" value="1"/>
</dbReference>
<dbReference type="GO" id="GO:0008270">
    <property type="term" value="F:zinc ion binding"/>
    <property type="evidence" value="ECO:0007669"/>
    <property type="project" value="InterPro"/>
</dbReference>
<dbReference type="InterPro" id="IPR024079">
    <property type="entry name" value="MetalloPept_cat_dom_sf"/>
</dbReference>
<dbReference type="AlphaFoldDB" id="A0AA89AZR5"/>
<keyword evidence="11" id="KW-0732">Signal</keyword>
<comment type="caution">
    <text evidence="13">The sequence shown here is derived from an EMBL/GenBank/DDBJ whole genome shotgun (WGS) entry which is preliminary data.</text>
</comment>
<feature type="binding site" evidence="9">
    <location>
        <position position="242"/>
    </location>
    <ligand>
        <name>Ca(2+)</name>
        <dbReference type="ChEBI" id="CHEBI:29108"/>
        <label>3</label>
    </ligand>
</feature>
<dbReference type="SMART" id="SM00235">
    <property type="entry name" value="ZnMc"/>
    <property type="match status" value="1"/>
</dbReference>
<feature type="binding site" description="in inhibited form" evidence="9">
    <location>
        <position position="112"/>
    </location>
    <ligand>
        <name>Zn(2+)</name>
        <dbReference type="ChEBI" id="CHEBI:29105"/>
        <label>2</label>
        <note>catalytic</note>
    </ligand>
</feature>
<evidence type="ECO:0000256" key="10">
    <source>
        <dbReference type="PIRSR" id="PIRSR621190-5"/>
    </source>
</evidence>
<evidence type="ECO:0000313" key="14">
    <source>
        <dbReference type="Proteomes" id="UP001188597"/>
    </source>
</evidence>
<dbReference type="InterPro" id="IPR036365">
    <property type="entry name" value="PGBD-like_sf"/>
</dbReference>
<feature type="binding site" evidence="9">
    <location>
        <position position="240"/>
    </location>
    <ligand>
        <name>Zn(2+)</name>
        <dbReference type="ChEBI" id="CHEBI:29105"/>
        <label>1</label>
    </ligand>
</feature>
<organism evidence="13 14">
    <name type="scientific">Escallonia herrerae</name>
    <dbReference type="NCBI Taxonomy" id="1293975"/>
    <lineage>
        <taxon>Eukaryota</taxon>
        <taxon>Viridiplantae</taxon>
        <taxon>Streptophyta</taxon>
        <taxon>Embryophyta</taxon>
        <taxon>Tracheophyta</taxon>
        <taxon>Spermatophyta</taxon>
        <taxon>Magnoliopsida</taxon>
        <taxon>eudicotyledons</taxon>
        <taxon>Gunneridae</taxon>
        <taxon>Pentapetalae</taxon>
        <taxon>asterids</taxon>
        <taxon>campanulids</taxon>
        <taxon>Escalloniales</taxon>
        <taxon>Escalloniaceae</taxon>
        <taxon>Escallonia</taxon>
    </lineage>
</organism>
<evidence type="ECO:0000256" key="1">
    <source>
        <dbReference type="ARBA" id="ARBA00009614"/>
    </source>
</evidence>
<feature type="binding site" evidence="9">
    <location>
        <position position="283"/>
    </location>
    <ligand>
        <name>Zn(2+)</name>
        <dbReference type="ChEBI" id="CHEBI:29105"/>
        <label>2</label>
        <note>catalytic</note>
    </ligand>
</feature>
<feature type="binding site" evidence="9">
    <location>
        <position position="230"/>
    </location>
    <ligand>
        <name>Zn(2+)</name>
        <dbReference type="ChEBI" id="CHEBI:29105"/>
        <label>1</label>
    </ligand>
</feature>
<feature type="short sequence motif" description="Cysteine switch" evidence="10">
    <location>
        <begin position="110"/>
        <end position="140"/>
    </location>
</feature>
<dbReference type="Gene3D" id="3.40.390.10">
    <property type="entry name" value="Collagenase (Catalytic Domain)"/>
    <property type="match status" value="1"/>
</dbReference>
<feature type="binding site" evidence="9">
    <location>
        <position position="205"/>
    </location>
    <ligand>
        <name>Ca(2+)</name>
        <dbReference type="ChEBI" id="CHEBI:29108"/>
        <label>2</label>
    </ligand>
</feature>
<feature type="domain" description="Peptidase metallopeptidase" evidence="12">
    <location>
        <begin position="148"/>
        <end position="310"/>
    </location>
</feature>
<dbReference type="InterPro" id="IPR021190">
    <property type="entry name" value="Pept_M10A"/>
</dbReference>
<evidence type="ECO:0000256" key="3">
    <source>
        <dbReference type="ARBA" id="ARBA00022723"/>
    </source>
</evidence>
<feature type="binding site" evidence="9">
    <location>
        <position position="245"/>
    </location>
    <ligand>
        <name>Ca(2+)</name>
        <dbReference type="ChEBI" id="CHEBI:29108"/>
        <label>3</label>
    </ligand>
</feature>
<feature type="binding site" evidence="8">
    <location>
        <position position="268"/>
    </location>
    <ligand>
        <name>Zn(2+)</name>
        <dbReference type="ChEBI" id="CHEBI:29105"/>
        <label>2</label>
        <note>catalytic</note>
    </ligand>
</feature>